<dbReference type="InParanoid" id="A0A1C7MVG2"/>
<gene>
    <name evidence="2" type="ORF">A0J61_11127</name>
</gene>
<keyword evidence="1" id="KW-0472">Membrane</keyword>
<name>A0A1C7MVG2_9FUNG</name>
<evidence type="ECO:0000256" key="1">
    <source>
        <dbReference type="SAM" id="Phobius"/>
    </source>
</evidence>
<accession>A0A1C7MVG2</accession>
<keyword evidence="1" id="KW-1133">Transmembrane helix</keyword>
<evidence type="ECO:0000313" key="3">
    <source>
        <dbReference type="Proteomes" id="UP000093000"/>
    </source>
</evidence>
<protein>
    <submittedName>
        <fullName evidence="2">Uncharacterized protein</fullName>
    </submittedName>
</protein>
<feature type="transmembrane region" description="Helical" evidence="1">
    <location>
        <begin position="21"/>
        <end position="43"/>
    </location>
</feature>
<dbReference type="Proteomes" id="UP000093000">
    <property type="component" value="Unassembled WGS sequence"/>
</dbReference>
<proteinExistence type="predicted"/>
<reference evidence="2 3" key="1">
    <citation type="submission" date="2016-03" db="EMBL/GenBank/DDBJ databases">
        <title>Choanephora cucurbitarum.</title>
        <authorList>
            <person name="Min B."/>
            <person name="Park H."/>
            <person name="Park J.-H."/>
            <person name="Shin H.-D."/>
            <person name="Choi I.-G."/>
        </authorList>
    </citation>
    <scope>NUCLEOTIDE SEQUENCE [LARGE SCALE GENOMIC DNA]</scope>
    <source>
        <strain evidence="2 3">KUS-F28377</strain>
    </source>
</reference>
<organism evidence="2 3">
    <name type="scientific">Choanephora cucurbitarum</name>
    <dbReference type="NCBI Taxonomy" id="101091"/>
    <lineage>
        <taxon>Eukaryota</taxon>
        <taxon>Fungi</taxon>
        <taxon>Fungi incertae sedis</taxon>
        <taxon>Mucoromycota</taxon>
        <taxon>Mucoromycotina</taxon>
        <taxon>Mucoromycetes</taxon>
        <taxon>Mucorales</taxon>
        <taxon>Mucorineae</taxon>
        <taxon>Choanephoraceae</taxon>
        <taxon>Choanephoroideae</taxon>
        <taxon>Choanephora</taxon>
    </lineage>
</organism>
<dbReference type="AlphaFoldDB" id="A0A1C7MVG2"/>
<evidence type="ECO:0000313" key="2">
    <source>
        <dbReference type="EMBL" id="OBZ80823.1"/>
    </source>
</evidence>
<keyword evidence="1" id="KW-0812">Transmembrane</keyword>
<sequence length="64" mass="7323">MNVFRSLFSFRPNSLLMMPRFPGQILSNLATAFAIFMCVYQTFSHNSVLLQLQIHSQHCCLVDG</sequence>
<keyword evidence="3" id="KW-1185">Reference proteome</keyword>
<dbReference type="EMBL" id="LUGH01001701">
    <property type="protein sequence ID" value="OBZ80823.1"/>
    <property type="molecule type" value="Genomic_DNA"/>
</dbReference>
<comment type="caution">
    <text evidence="2">The sequence shown here is derived from an EMBL/GenBank/DDBJ whole genome shotgun (WGS) entry which is preliminary data.</text>
</comment>